<protein>
    <submittedName>
        <fullName evidence="1">Uncharacterized protein</fullName>
    </submittedName>
</protein>
<reference evidence="1 2" key="1">
    <citation type="journal article" date="2019" name="Nat. Ecol. Evol.">
        <title>Megaphylogeny resolves global patterns of mushroom evolution.</title>
        <authorList>
            <person name="Varga T."/>
            <person name="Krizsan K."/>
            <person name="Foldi C."/>
            <person name="Dima B."/>
            <person name="Sanchez-Garcia M."/>
            <person name="Sanchez-Ramirez S."/>
            <person name="Szollosi G.J."/>
            <person name="Szarkandi J.G."/>
            <person name="Papp V."/>
            <person name="Albert L."/>
            <person name="Andreopoulos W."/>
            <person name="Angelini C."/>
            <person name="Antonin V."/>
            <person name="Barry K.W."/>
            <person name="Bougher N.L."/>
            <person name="Buchanan P."/>
            <person name="Buyck B."/>
            <person name="Bense V."/>
            <person name="Catcheside P."/>
            <person name="Chovatia M."/>
            <person name="Cooper J."/>
            <person name="Damon W."/>
            <person name="Desjardin D."/>
            <person name="Finy P."/>
            <person name="Geml J."/>
            <person name="Haridas S."/>
            <person name="Hughes K."/>
            <person name="Justo A."/>
            <person name="Karasinski D."/>
            <person name="Kautmanova I."/>
            <person name="Kiss B."/>
            <person name="Kocsube S."/>
            <person name="Kotiranta H."/>
            <person name="LaButti K.M."/>
            <person name="Lechner B.E."/>
            <person name="Liimatainen K."/>
            <person name="Lipzen A."/>
            <person name="Lukacs Z."/>
            <person name="Mihaltcheva S."/>
            <person name="Morgado L.N."/>
            <person name="Niskanen T."/>
            <person name="Noordeloos M.E."/>
            <person name="Ohm R.A."/>
            <person name="Ortiz-Santana B."/>
            <person name="Ovrebo C."/>
            <person name="Racz N."/>
            <person name="Riley R."/>
            <person name="Savchenko A."/>
            <person name="Shiryaev A."/>
            <person name="Soop K."/>
            <person name="Spirin V."/>
            <person name="Szebenyi C."/>
            <person name="Tomsovsky M."/>
            <person name="Tulloss R.E."/>
            <person name="Uehling J."/>
            <person name="Grigoriev I.V."/>
            <person name="Vagvolgyi C."/>
            <person name="Papp T."/>
            <person name="Martin F.M."/>
            <person name="Miettinen O."/>
            <person name="Hibbett D.S."/>
            <person name="Nagy L.G."/>
        </authorList>
    </citation>
    <scope>NUCLEOTIDE SEQUENCE [LARGE SCALE GENOMIC DNA]</scope>
    <source>
        <strain evidence="1 2">HHB13444</strain>
    </source>
</reference>
<evidence type="ECO:0000313" key="1">
    <source>
        <dbReference type="EMBL" id="TFK87248.1"/>
    </source>
</evidence>
<evidence type="ECO:0000313" key="2">
    <source>
        <dbReference type="Proteomes" id="UP000308197"/>
    </source>
</evidence>
<dbReference type="EMBL" id="ML211162">
    <property type="protein sequence ID" value="TFK87248.1"/>
    <property type="molecule type" value="Genomic_DNA"/>
</dbReference>
<name>A0A5C3PF61_9APHY</name>
<sequence length="165" mass="17853">MSLVSLIVLPSVSGSSLLSQIPMCPEVHSGPCAPGPARCLVRCAIPIFPSPRGASNDSVVSLFAYTYTCRRIYIVRSPPVVYPIRPSVHTYIQRGAGLGLVYPLYPLAYLCGLGPEARGEWVVTRGCRLVWVSSTMSACDAVYRILTCVWLCGHRNTSCVTSVCN</sequence>
<dbReference type="AlphaFoldDB" id="A0A5C3PF61"/>
<accession>A0A5C3PF61</accession>
<keyword evidence="2" id="KW-1185">Reference proteome</keyword>
<dbReference type="Proteomes" id="UP000308197">
    <property type="component" value="Unassembled WGS sequence"/>
</dbReference>
<proteinExistence type="predicted"/>
<organism evidence="1 2">
    <name type="scientific">Polyporus arcularius HHB13444</name>
    <dbReference type="NCBI Taxonomy" id="1314778"/>
    <lineage>
        <taxon>Eukaryota</taxon>
        <taxon>Fungi</taxon>
        <taxon>Dikarya</taxon>
        <taxon>Basidiomycota</taxon>
        <taxon>Agaricomycotina</taxon>
        <taxon>Agaricomycetes</taxon>
        <taxon>Polyporales</taxon>
        <taxon>Polyporaceae</taxon>
        <taxon>Polyporus</taxon>
    </lineage>
</organism>
<gene>
    <name evidence="1" type="ORF">K466DRAFT_123208</name>
</gene>
<dbReference type="InParanoid" id="A0A5C3PF61"/>